<proteinExistence type="predicted"/>
<protein>
    <recommendedName>
        <fullName evidence="4">DUF3040 domain-containing protein</fullName>
    </recommendedName>
</protein>
<evidence type="ECO:0000256" key="1">
    <source>
        <dbReference type="SAM" id="Phobius"/>
    </source>
</evidence>
<dbReference type="KEGG" id="kphy:AOZ06_24785"/>
<dbReference type="STRING" id="860235.AOZ06_24785"/>
<sequence>MERIVTSVMSWRMRGKELAGLDDEQRRRINQCLCDGEPADDPELAKPLVRQAERMLGRAVEIPVKPLAVLVVLMVAGSGYFLLSGLAAKYGFQWQSIVMIGAALWLVYAVPRNNRLWRHVTQSRKATKDKWGIRP</sequence>
<evidence type="ECO:0000313" key="3">
    <source>
        <dbReference type="Proteomes" id="UP000063699"/>
    </source>
</evidence>
<accession>A0A0N9I201</accession>
<feature type="transmembrane region" description="Helical" evidence="1">
    <location>
        <begin position="67"/>
        <end position="86"/>
    </location>
</feature>
<organism evidence="2 3">
    <name type="scientific">Kibdelosporangium phytohabitans</name>
    <dbReference type="NCBI Taxonomy" id="860235"/>
    <lineage>
        <taxon>Bacteria</taxon>
        <taxon>Bacillati</taxon>
        <taxon>Actinomycetota</taxon>
        <taxon>Actinomycetes</taxon>
        <taxon>Pseudonocardiales</taxon>
        <taxon>Pseudonocardiaceae</taxon>
        <taxon>Kibdelosporangium</taxon>
    </lineage>
</organism>
<gene>
    <name evidence="2" type="ORF">AOZ06_24785</name>
</gene>
<keyword evidence="1" id="KW-0472">Membrane</keyword>
<evidence type="ECO:0000313" key="2">
    <source>
        <dbReference type="EMBL" id="ALG09691.1"/>
    </source>
</evidence>
<name>A0A0N9I201_9PSEU</name>
<keyword evidence="1" id="KW-0812">Transmembrane</keyword>
<feature type="transmembrane region" description="Helical" evidence="1">
    <location>
        <begin position="92"/>
        <end position="110"/>
    </location>
</feature>
<evidence type="ECO:0008006" key="4">
    <source>
        <dbReference type="Google" id="ProtNLM"/>
    </source>
</evidence>
<reference evidence="2 3" key="1">
    <citation type="submission" date="2015-07" db="EMBL/GenBank/DDBJ databases">
        <title>Genome sequencing of Kibdelosporangium phytohabitans.</title>
        <authorList>
            <person name="Qin S."/>
            <person name="Xing K."/>
        </authorList>
    </citation>
    <scope>NUCLEOTIDE SEQUENCE [LARGE SCALE GENOMIC DNA]</scope>
    <source>
        <strain evidence="2 3">KLBMP1111</strain>
    </source>
</reference>
<dbReference type="RefSeq" id="WP_054291595.1">
    <property type="nucleotide sequence ID" value="NZ_CP012752.1"/>
</dbReference>
<dbReference type="EMBL" id="CP012752">
    <property type="protein sequence ID" value="ALG09691.1"/>
    <property type="molecule type" value="Genomic_DNA"/>
</dbReference>
<keyword evidence="3" id="KW-1185">Reference proteome</keyword>
<dbReference type="AlphaFoldDB" id="A0A0N9I201"/>
<dbReference type="Proteomes" id="UP000063699">
    <property type="component" value="Chromosome"/>
</dbReference>
<keyword evidence="1" id="KW-1133">Transmembrane helix</keyword>